<name>A0ABR8G051_9NOSO</name>
<dbReference type="RefSeq" id="WP_190969313.1">
    <property type="nucleotide sequence ID" value="NZ_JACJTB010000029.1"/>
</dbReference>
<dbReference type="EMBL" id="JACJTB010000029">
    <property type="protein sequence ID" value="MBD2596592.1"/>
    <property type="molecule type" value="Genomic_DNA"/>
</dbReference>
<protein>
    <submittedName>
        <fullName evidence="1">Uncharacterized protein</fullName>
    </submittedName>
</protein>
<gene>
    <name evidence="1" type="ORF">H6G74_19970</name>
</gene>
<comment type="caution">
    <text evidence="1">The sequence shown here is derived from an EMBL/GenBank/DDBJ whole genome shotgun (WGS) entry which is preliminary data.</text>
</comment>
<evidence type="ECO:0000313" key="2">
    <source>
        <dbReference type="Proteomes" id="UP000603457"/>
    </source>
</evidence>
<evidence type="ECO:0000313" key="1">
    <source>
        <dbReference type="EMBL" id="MBD2596592.1"/>
    </source>
</evidence>
<organism evidence="1 2">
    <name type="scientific">Nostoc spongiaeforme FACHB-130</name>
    <dbReference type="NCBI Taxonomy" id="1357510"/>
    <lineage>
        <taxon>Bacteria</taxon>
        <taxon>Bacillati</taxon>
        <taxon>Cyanobacteriota</taxon>
        <taxon>Cyanophyceae</taxon>
        <taxon>Nostocales</taxon>
        <taxon>Nostocaceae</taxon>
        <taxon>Nostoc</taxon>
    </lineage>
</organism>
<sequence>MVVNLNVTQSQPSANLKVTLLIESLKNGQFAASIFEFPNFRVEAQTREDAITQLQTTFLERLSHIEAISWKLPIEASAPTWMQFAGVFQNDQDFQEIIHEIRSQRTSDDDSEVDSSYYL</sequence>
<proteinExistence type="predicted"/>
<reference evidence="1 2" key="1">
    <citation type="journal article" date="2020" name="ISME J.">
        <title>Comparative genomics reveals insights into cyanobacterial evolution and habitat adaptation.</title>
        <authorList>
            <person name="Chen M.Y."/>
            <person name="Teng W.K."/>
            <person name="Zhao L."/>
            <person name="Hu C.X."/>
            <person name="Zhou Y.K."/>
            <person name="Han B.P."/>
            <person name="Song L.R."/>
            <person name="Shu W.S."/>
        </authorList>
    </citation>
    <scope>NUCLEOTIDE SEQUENCE [LARGE SCALE GENOMIC DNA]</scope>
    <source>
        <strain evidence="1 2">FACHB-130</strain>
    </source>
</reference>
<dbReference type="Proteomes" id="UP000603457">
    <property type="component" value="Unassembled WGS sequence"/>
</dbReference>
<accession>A0ABR8G051</accession>
<keyword evidence="2" id="KW-1185">Reference proteome</keyword>